<dbReference type="SMART" id="SM00822">
    <property type="entry name" value="PKS_KR"/>
    <property type="match status" value="1"/>
</dbReference>
<proteinExistence type="predicted"/>
<gene>
    <name evidence="3" type="ORF">JM949_36125</name>
</gene>
<evidence type="ECO:0000313" key="3">
    <source>
        <dbReference type="EMBL" id="MBM0280183.1"/>
    </source>
</evidence>
<dbReference type="SUPFAM" id="SSF51735">
    <property type="entry name" value="NAD(P)-binding Rossmann-fold domains"/>
    <property type="match status" value="2"/>
</dbReference>
<dbReference type="Pfam" id="PF08659">
    <property type="entry name" value="KR"/>
    <property type="match status" value="1"/>
</dbReference>
<evidence type="ECO:0000313" key="4">
    <source>
        <dbReference type="Proteomes" id="UP000622245"/>
    </source>
</evidence>
<dbReference type="InterPro" id="IPR050091">
    <property type="entry name" value="PKS_NRPS_Biosynth_Enz"/>
</dbReference>
<dbReference type="Proteomes" id="UP000622245">
    <property type="component" value="Unassembled WGS sequence"/>
</dbReference>
<keyword evidence="1" id="KW-0808">Transferase</keyword>
<feature type="domain" description="Ketoreductase" evidence="2">
    <location>
        <begin position="103"/>
        <end position="277"/>
    </location>
</feature>
<accession>A0ABS1YSB1</accession>
<organism evidence="3 4">
    <name type="scientific">Micromonospora tarensis</name>
    <dbReference type="NCBI Taxonomy" id="2806100"/>
    <lineage>
        <taxon>Bacteria</taxon>
        <taxon>Bacillati</taxon>
        <taxon>Actinomycetota</taxon>
        <taxon>Actinomycetes</taxon>
        <taxon>Micromonosporales</taxon>
        <taxon>Micromonosporaceae</taxon>
        <taxon>Micromonospora</taxon>
    </lineage>
</organism>
<dbReference type="Gene3D" id="3.40.50.720">
    <property type="entry name" value="NAD(P)-binding Rossmann-like Domain"/>
    <property type="match status" value="1"/>
</dbReference>
<evidence type="ECO:0000256" key="1">
    <source>
        <dbReference type="ARBA" id="ARBA00022679"/>
    </source>
</evidence>
<dbReference type="CDD" id="cd08956">
    <property type="entry name" value="KR_3_FAS_SDR_x"/>
    <property type="match status" value="1"/>
</dbReference>
<protein>
    <submittedName>
        <fullName evidence="3">SDR family NAD(P)-dependent oxidoreductase</fullName>
    </submittedName>
</protein>
<dbReference type="InterPro" id="IPR036291">
    <property type="entry name" value="NAD(P)-bd_dom_sf"/>
</dbReference>
<dbReference type="InterPro" id="IPR057326">
    <property type="entry name" value="KR_dom"/>
</dbReference>
<keyword evidence="4" id="KW-1185">Reference proteome</keyword>
<dbReference type="EMBL" id="JAEVHL010000528">
    <property type="protein sequence ID" value="MBM0280183.1"/>
    <property type="molecule type" value="Genomic_DNA"/>
</dbReference>
<dbReference type="PANTHER" id="PTHR43775">
    <property type="entry name" value="FATTY ACID SYNTHASE"/>
    <property type="match status" value="1"/>
</dbReference>
<name>A0ABS1YSB1_9ACTN</name>
<feature type="non-terminal residue" evidence="3">
    <location>
        <position position="361"/>
    </location>
</feature>
<sequence length="361" mass="37816">PRRVQRWLADDHAADRRLAVVTRGAAGPGPLTDLAAAPVWGLLRSAQREHPHRFVLLDLPADAPLPTAVPPDEPELALRGDTWHAPRLVRHREAGPTARIGVGTVLITGGTGTLGRRLARHLVTEHGVRHLLLVSRTGGAVPDELTALDAAIAVAACDVADRAALAALLATIPADRALSAVVHAAGTVDDGLIETLNPDRLHRVARPKVDAAWHLHELTRDLGLTAFVLFSSTAGVLGSPGQANYAAANAFLDALASHRRAAGLPATALAWGLWAEPSGLTGHLTDADLTRLRRSGLEPLSTTEALTLFDATVGSGDAALVPVRLTPSAFRDDPPALLRALAPARPRRVAVAARTEPGLAD</sequence>
<reference evidence="3 4" key="1">
    <citation type="submission" date="2021-01" db="EMBL/GenBank/DDBJ databases">
        <title>Draft genome sequence of Micromonospora sp. strain STR1s_6.</title>
        <authorList>
            <person name="Karlyshev A."/>
            <person name="Jawad R."/>
        </authorList>
    </citation>
    <scope>NUCLEOTIDE SEQUENCE [LARGE SCALE GENOMIC DNA]</scope>
    <source>
        <strain evidence="3 4">STR1S-6</strain>
    </source>
</reference>
<feature type="non-terminal residue" evidence="3">
    <location>
        <position position="1"/>
    </location>
</feature>
<dbReference type="InterPro" id="IPR055123">
    <property type="entry name" value="SpnB-like_Rossmann"/>
</dbReference>
<dbReference type="RefSeq" id="WP_203152494.1">
    <property type="nucleotide sequence ID" value="NZ_JAEVHL010000528.1"/>
</dbReference>
<comment type="caution">
    <text evidence="3">The sequence shown here is derived from an EMBL/GenBank/DDBJ whole genome shotgun (WGS) entry which is preliminary data.</text>
</comment>
<evidence type="ECO:0000259" key="2">
    <source>
        <dbReference type="SMART" id="SM00822"/>
    </source>
</evidence>
<dbReference type="InterPro" id="IPR013968">
    <property type="entry name" value="PKS_KR"/>
</dbReference>
<dbReference type="Pfam" id="PF22953">
    <property type="entry name" value="SpnB_Rossmann"/>
    <property type="match status" value="1"/>
</dbReference>
<dbReference type="PANTHER" id="PTHR43775:SF51">
    <property type="entry name" value="INACTIVE PHENOLPHTHIOCEROL SYNTHESIS POLYKETIDE SYNTHASE TYPE I PKS1-RELATED"/>
    <property type="match status" value="1"/>
</dbReference>